<dbReference type="AlphaFoldDB" id="A0AAU9EVX9"/>
<dbReference type="EMBL" id="AP029263">
    <property type="protein sequence ID" value="BFF90670.1"/>
    <property type="molecule type" value="Genomic_DNA"/>
</dbReference>
<gene>
    <name evidence="1" type="ORF">DMAD_09155</name>
</gene>
<accession>A0AAU9EVX9</accession>
<reference evidence="1 2" key="1">
    <citation type="submission" date="2024-02" db="EMBL/GenBank/DDBJ databases">
        <title>A chromosome-level genome assembly of Drosophila madeirensis, a fruit fly species endemic to Madeira island.</title>
        <authorList>
            <person name="Tomihara K."/>
            <person name="Llopart A."/>
            <person name="Yamamoto D."/>
        </authorList>
    </citation>
    <scope>NUCLEOTIDE SEQUENCE [LARGE SCALE GENOMIC DNA]</scope>
    <source>
        <strain evidence="1 2">RF1</strain>
    </source>
</reference>
<dbReference type="InterPro" id="IPR029063">
    <property type="entry name" value="SAM-dependent_MTases_sf"/>
</dbReference>
<protein>
    <submittedName>
        <fullName evidence="1">rRNA 2'-O-methyltransferase fibrillarin</fullName>
    </submittedName>
</protein>
<name>A0AAU9EVX9_DROMD</name>
<sequence length="76" mass="8691">MNQFQLFHRTGSRAHARHFLKLNGNVAIFLHATKVSLEAEMELLKKHQLKPLQLVQLQPYVRGSALVVGVYNRKAV</sequence>
<proteinExistence type="predicted"/>
<organism evidence="1 2">
    <name type="scientific">Drosophila madeirensis</name>
    <name type="common">Fruit fly</name>
    <dbReference type="NCBI Taxonomy" id="30013"/>
    <lineage>
        <taxon>Eukaryota</taxon>
        <taxon>Metazoa</taxon>
        <taxon>Ecdysozoa</taxon>
        <taxon>Arthropoda</taxon>
        <taxon>Hexapoda</taxon>
        <taxon>Insecta</taxon>
        <taxon>Pterygota</taxon>
        <taxon>Neoptera</taxon>
        <taxon>Endopterygota</taxon>
        <taxon>Diptera</taxon>
        <taxon>Brachycera</taxon>
        <taxon>Muscomorpha</taxon>
        <taxon>Ephydroidea</taxon>
        <taxon>Drosophilidae</taxon>
        <taxon>Drosophila</taxon>
        <taxon>Sophophora</taxon>
    </lineage>
</organism>
<evidence type="ECO:0000313" key="2">
    <source>
        <dbReference type="Proteomes" id="UP001500889"/>
    </source>
</evidence>
<dbReference type="Proteomes" id="UP001500889">
    <property type="component" value="Chromosome O"/>
</dbReference>
<keyword evidence="2" id="KW-1185">Reference proteome</keyword>
<evidence type="ECO:0000313" key="1">
    <source>
        <dbReference type="EMBL" id="BFF90670.1"/>
    </source>
</evidence>
<dbReference type="Gene3D" id="3.40.50.150">
    <property type="entry name" value="Vaccinia Virus protein VP39"/>
    <property type="match status" value="1"/>
</dbReference>